<organism evidence="14 15">
    <name type="scientific">Cycloclasticus pugetii</name>
    <dbReference type="NCBI Taxonomy" id="34068"/>
    <lineage>
        <taxon>Bacteria</taxon>
        <taxon>Pseudomonadati</taxon>
        <taxon>Pseudomonadota</taxon>
        <taxon>Gammaproteobacteria</taxon>
        <taxon>Thiotrichales</taxon>
        <taxon>Piscirickettsiaceae</taxon>
        <taxon>Cycloclasticus</taxon>
    </lineage>
</organism>
<keyword evidence="15" id="KW-1185">Reference proteome</keyword>
<comment type="subcellular location">
    <subcellularLocation>
        <location evidence="1">Cell inner membrane</location>
        <topology evidence="1">Multi-pass membrane protein</topology>
    </subcellularLocation>
</comment>
<evidence type="ECO:0000256" key="9">
    <source>
        <dbReference type="ARBA" id="ARBA00023004"/>
    </source>
</evidence>
<dbReference type="PANTHER" id="PTHR38674:SF1">
    <property type="entry name" value="ALKANE 1-MONOOXYGENASE 1"/>
    <property type="match status" value="1"/>
</dbReference>
<keyword evidence="7 12" id="KW-1133">Transmembrane helix</keyword>
<dbReference type="EMBL" id="ASHL01000009">
    <property type="protein sequence ID" value="EPD12505.1"/>
    <property type="molecule type" value="Genomic_DNA"/>
</dbReference>
<evidence type="ECO:0000256" key="1">
    <source>
        <dbReference type="ARBA" id="ARBA00004429"/>
    </source>
</evidence>
<evidence type="ECO:0000256" key="6">
    <source>
        <dbReference type="ARBA" id="ARBA00022723"/>
    </source>
</evidence>
<evidence type="ECO:0000256" key="2">
    <source>
        <dbReference type="ARBA" id="ARBA00010823"/>
    </source>
</evidence>
<dbReference type="GO" id="GO:0046872">
    <property type="term" value="F:metal ion binding"/>
    <property type="evidence" value="ECO:0007669"/>
    <property type="project" value="UniProtKB-KW"/>
</dbReference>
<keyword evidence="8" id="KW-0560">Oxidoreductase</keyword>
<evidence type="ECO:0000256" key="5">
    <source>
        <dbReference type="ARBA" id="ARBA00022692"/>
    </source>
</evidence>
<sequence>MFPKMNAPDSIKRKVSIVARYTTIPILLFSTTPVIAHFLGGGYWYLLTLAVFGICMILDPIVGDDPINAPEEMEKELEESSFFRFMLWVYVPIQFLITLFCYSLITNTPMEMFTVLGVSYYPLSTAEMVFLALSLAFVTATGATPGHELCHHGNQFDRFMGQALMTPISMADFYVYHNFHHHIHVATPLDPATSPYGENFWRFALRSTVLKSITAWKVEAERLGRKGSSWISLDNKMIKITMAQIAWFSLLVYLFGWISLPLFIMQYLFPRLLLATADFAEHYGLMRKQLEDGSYEKVRAEHAWDDSMIISSFFMCQIDRHSDHHANVGRPYQILRVMDKAPRLPLGYLNILFVTMFPPLWRKIMHPIIEEFYDTADIVPYALPNTLPERFLDRAVIAEK</sequence>
<keyword evidence="9" id="KW-0408">Iron</keyword>
<keyword evidence="10" id="KW-0503">Monooxygenase</keyword>
<evidence type="ECO:0000259" key="13">
    <source>
        <dbReference type="Pfam" id="PF00487"/>
    </source>
</evidence>
<dbReference type="InterPro" id="IPR005804">
    <property type="entry name" value="FA_desaturase_dom"/>
</dbReference>
<reference evidence="14 15" key="1">
    <citation type="journal article" date="2013" name="Genome Announc.">
        <title>Genome Sequence of the Pyrene- and Fluoranthene-Degrading Bacterium Cycloclasticus sp. Strain PY97M.</title>
        <authorList>
            <person name="Cui Z."/>
            <person name="Xu G."/>
            <person name="Li Q."/>
            <person name="Gao W."/>
            <person name="Zheng L."/>
        </authorList>
    </citation>
    <scope>NUCLEOTIDE SEQUENCE [LARGE SCALE GENOMIC DNA]</scope>
    <source>
        <strain evidence="14 15">PY97M</strain>
    </source>
</reference>
<dbReference type="GO" id="GO:0006629">
    <property type="term" value="P:lipid metabolic process"/>
    <property type="evidence" value="ECO:0007669"/>
    <property type="project" value="InterPro"/>
</dbReference>
<evidence type="ECO:0000256" key="10">
    <source>
        <dbReference type="ARBA" id="ARBA00023033"/>
    </source>
</evidence>
<dbReference type="PANTHER" id="PTHR38674">
    <property type="entry name" value="ALKANE 1-MONOOXYGENASE 1"/>
    <property type="match status" value="1"/>
</dbReference>
<evidence type="ECO:0000313" key="14">
    <source>
        <dbReference type="EMBL" id="EPD12505.1"/>
    </source>
</evidence>
<proteinExistence type="inferred from homology"/>
<comment type="caution">
    <text evidence="14">The sequence shown here is derived from an EMBL/GenBank/DDBJ whole genome shotgun (WGS) entry which is preliminary data.</text>
</comment>
<dbReference type="RefSeq" id="WP_016390784.1">
    <property type="nucleotide sequence ID" value="NZ_KE646810.1"/>
</dbReference>
<dbReference type="AlphaFoldDB" id="A0AB33YZZ0"/>
<feature type="transmembrane region" description="Helical" evidence="12">
    <location>
        <begin position="120"/>
        <end position="138"/>
    </location>
</feature>
<evidence type="ECO:0000256" key="7">
    <source>
        <dbReference type="ARBA" id="ARBA00022989"/>
    </source>
</evidence>
<feature type="transmembrane region" description="Helical" evidence="12">
    <location>
        <begin position="82"/>
        <end position="105"/>
    </location>
</feature>
<feature type="domain" description="Fatty acid desaturase" evidence="13">
    <location>
        <begin position="129"/>
        <end position="336"/>
    </location>
</feature>
<keyword evidence="3" id="KW-1003">Cell membrane</keyword>
<gene>
    <name evidence="14" type="ORF">L196_09414</name>
</gene>
<evidence type="ECO:0000313" key="15">
    <source>
        <dbReference type="Proteomes" id="UP000015462"/>
    </source>
</evidence>
<dbReference type="InterPro" id="IPR033885">
    <property type="entry name" value="AlkB/XylM"/>
</dbReference>
<accession>A0AB33YZZ0</accession>
<dbReference type="CDD" id="cd03512">
    <property type="entry name" value="Alkane-hydroxylase"/>
    <property type="match status" value="1"/>
</dbReference>
<comment type="similarity">
    <text evidence="2">Belongs to the fatty acid desaturase type 1 family. AlkB subfamily.</text>
</comment>
<protein>
    <submittedName>
        <fullName evidence="14">Transmembrane alkane 1-monooxygenase AlkB</fullName>
    </submittedName>
</protein>
<keyword evidence="4" id="KW-0997">Cell inner membrane</keyword>
<dbReference type="Pfam" id="PF00487">
    <property type="entry name" value="FA_desaturase"/>
    <property type="match status" value="1"/>
</dbReference>
<dbReference type="GO" id="GO:0005886">
    <property type="term" value="C:plasma membrane"/>
    <property type="evidence" value="ECO:0007669"/>
    <property type="project" value="UniProtKB-SubCell"/>
</dbReference>
<keyword evidence="6" id="KW-0479">Metal-binding</keyword>
<feature type="transmembrane region" description="Helical" evidence="12">
    <location>
        <begin position="245"/>
        <end position="269"/>
    </location>
</feature>
<name>A0AB33YZZ0_9GAMM</name>
<dbReference type="GO" id="GO:0004497">
    <property type="term" value="F:monooxygenase activity"/>
    <property type="evidence" value="ECO:0007669"/>
    <property type="project" value="UniProtKB-KW"/>
</dbReference>
<evidence type="ECO:0000256" key="3">
    <source>
        <dbReference type="ARBA" id="ARBA00022475"/>
    </source>
</evidence>
<feature type="transmembrane region" description="Helical" evidence="12">
    <location>
        <begin position="21"/>
        <end position="38"/>
    </location>
</feature>
<keyword evidence="11 12" id="KW-0472">Membrane</keyword>
<keyword evidence="5 12" id="KW-0812">Transmembrane</keyword>
<feature type="transmembrane region" description="Helical" evidence="12">
    <location>
        <begin position="44"/>
        <end position="62"/>
    </location>
</feature>
<evidence type="ECO:0000256" key="4">
    <source>
        <dbReference type="ARBA" id="ARBA00022519"/>
    </source>
</evidence>
<dbReference type="Proteomes" id="UP000015462">
    <property type="component" value="Unassembled WGS sequence"/>
</dbReference>
<evidence type="ECO:0000256" key="11">
    <source>
        <dbReference type="ARBA" id="ARBA00023136"/>
    </source>
</evidence>
<evidence type="ECO:0000256" key="8">
    <source>
        <dbReference type="ARBA" id="ARBA00023002"/>
    </source>
</evidence>
<evidence type="ECO:0000256" key="12">
    <source>
        <dbReference type="SAM" id="Phobius"/>
    </source>
</evidence>